<feature type="transmembrane region" description="Helical" evidence="1">
    <location>
        <begin position="56"/>
        <end position="79"/>
    </location>
</feature>
<evidence type="ECO:0000313" key="2">
    <source>
        <dbReference type="EMBL" id="OGY55254.1"/>
    </source>
</evidence>
<keyword evidence="1" id="KW-0472">Membrane</keyword>
<gene>
    <name evidence="2" type="ORF">A2951_01790</name>
</gene>
<proteinExistence type="predicted"/>
<keyword evidence="1" id="KW-0812">Transmembrane</keyword>
<dbReference type="AlphaFoldDB" id="A0A1G1YSH8"/>
<reference evidence="2 3" key="1">
    <citation type="journal article" date="2016" name="Nat. Commun.">
        <title>Thousands of microbial genomes shed light on interconnected biogeochemical processes in an aquifer system.</title>
        <authorList>
            <person name="Anantharaman K."/>
            <person name="Brown C.T."/>
            <person name="Hug L.A."/>
            <person name="Sharon I."/>
            <person name="Castelle C.J."/>
            <person name="Probst A.J."/>
            <person name="Thomas B.C."/>
            <person name="Singh A."/>
            <person name="Wilkins M.J."/>
            <person name="Karaoz U."/>
            <person name="Brodie E.L."/>
            <person name="Williams K.H."/>
            <person name="Hubbard S.S."/>
            <person name="Banfield J.F."/>
        </authorList>
    </citation>
    <scope>NUCLEOTIDE SEQUENCE [LARGE SCALE GENOMIC DNA]</scope>
</reference>
<sequence>MKRARTAPSYIFQMNIWRYAPLGSKLPFIFAVRQRPNSYESRAKDACTDSSTSLPWLWLAMTLFLGSGNRLLFLFCWDYGQFHNPKEMKAE</sequence>
<comment type="caution">
    <text evidence="2">The sequence shown here is derived from an EMBL/GenBank/DDBJ whole genome shotgun (WGS) entry which is preliminary data.</text>
</comment>
<dbReference type="EMBL" id="MHIQ01000006">
    <property type="protein sequence ID" value="OGY55254.1"/>
    <property type="molecule type" value="Genomic_DNA"/>
</dbReference>
<organism evidence="2 3">
    <name type="scientific">Candidatus Buchananbacteria bacterium RIFCSPLOWO2_01_FULL_56_15</name>
    <dbReference type="NCBI Taxonomy" id="1797547"/>
    <lineage>
        <taxon>Bacteria</taxon>
        <taxon>Candidatus Buchananiibacteriota</taxon>
    </lineage>
</organism>
<evidence type="ECO:0000313" key="3">
    <source>
        <dbReference type="Proteomes" id="UP000178944"/>
    </source>
</evidence>
<evidence type="ECO:0000256" key="1">
    <source>
        <dbReference type="SAM" id="Phobius"/>
    </source>
</evidence>
<name>A0A1G1YSH8_9BACT</name>
<accession>A0A1G1YSH8</accession>
<keyword evidence="1" id="KW-1133">Transmembrane helix</keyword>
<dbReference type="Proteomes" id="UP000178944">
    <property type="component" value="Unassembled WGS sequence"/>
</dbReference>
<protein>
    <submittedName>
        <fullName evidence="2">Uncharacterized protein</fullName>
    </submittedName>
</protein>